<sequence>MQAAAPLPNPSSVLRHGGVNRPYKIDPTTGTNTKTHPIARESDTEPTYTTSQIHHRSLEAIGRDVAGIGYAQILIYHHHEPPTSTVGKTGGTDGQANRRTTHP</sequence>
<feature type="compositionally biased region" description="Polar residues" evidence="1">
    <location>
        <begin position="94"/>
        <end position="103"/>
    </location>
</feature>
<comment type="caution">
    <text evidence="2">The sequence shown here is derived from an EMBL/GenBank/DDBJ whole genome shotgun (WGS) entry which is preliminary data.</text>
</comment>
<feature type="region of interest" description="Disordered" evidence="1">
    <location>
        <begin position="80"/>
        <end position="103"/>
    </location>
</feature>
<evidence type="ECO:0000256" key="1">
    <source>
        <dbReference type="SAM" id="MobiDB-lite"/>
    </source>
</evidence>
<reference evidence="2 3" key="1">
    <citation type="journal article" date="2018" name="Front. Plant Sci.">
        <title>Red Clover (Trifolium pratense) and Zigzag Clover (T. medium) - A Picture of Genomic Similarities and Differences.</title>
        <authorList>
            <person name="Dluhosova J."/>
            <person name="Istvanek J."/>
            <person name="Nedelnik J."/>
            <person name="Repkova J."/>
        </authorList>
    </citation>
    <scope>NUCLEOTIDE SEQUENCE [LARGE SCALE GENOMIC DNA]</scope>
    <source>
        <strain evidence="3">cv. 10/8</strain>
        <tissue evidence="2">Leaf</tissue>
    </source>
</reference>
<keyword evidence="3" id="KW-1185">Reference proteome</keyword>
<evidence type="ECO:0000313" key="3">
    <source>
        <dbReference type="Proteomes" id="UP000265520"/>
    </source>
</evidence>
<protein>
    <submittedName>
        <fullName evidence="2">Uncharacterized protein</fullName>
    </submittedName>
</protein>
<dbReference type="Proteomes" id="UP000265520">
    <property type="component" value="Unassembled WGS sequence"/>
</dbReference>
<proteinExistence type="predicted"/>
<dbReference type="AlphaFoldDB" id="A0A392PYR2"/>
<accession>A0A392PYR2</accession>
<evidence type="ECO:0000313" key="2">
    <source>
        <dbReference type="EMBL" id="MCI17241.1"/>
    </source>
</evidence>
<dbReference type="EMBL" id="LXQA010104556">
    <property type="protein sequence ID" value="MCI17241.1"/>
    <property type="molecule type" value="Genomic_DNA"/>
</dbReference>
<organism evidence="2 3">
    <name type="scientific">Trifolium medium</name>
    <dbReference type="NCBI Taxonomy" id="97028"/>
    <lineage>
        <taxon>Eukaryota</taxon>
        <taxon>Viridiplantae</taxon>
        <taxon>Streptophyta</taxon>
        <taxon>Embryophyta</taxon>
        <taxon>Tracheophyta</taxon>
        <taxon>Spermatophyta</taxon>
        <taxon>Magnoliopsida</taxon>
        <taxon>eudicotyledons</taxon>
        <taxon>Gunneridae</taxon>
        <taxon>Pentapetalae</taxon>
        <taxon>rosids</taxon>
        <taxon>fabids</taxon>
        <taxon>Fabales</taxon>
        <taxon>Fabaceae</taxon>
        <taxon>Papilionoideae</taxon>
        <taxon>50 kb inversion clade</taxon>
        <taxon>NPAAA clade</taxon>
        <taxon>Hologalegina</taxon>
        <taxon>IRL clade</taxon>
        <taxon>Trifolieae</taxon>
        <taxon>Trifolium</taxon>
    </lineage>
</organism>
<name>A0A392PYR2_9FABA</name>
<feature type="region of interest" description="Disordered" evidence="1">
    <location>
        <begin position="1"/>
        <end position="51"/>
    </location>
</feature>